<gene>
    <name evidence="1" type="ORF">FISHEDRAFT_44077</name>
</gene>
<dbReference type="AlphaFoldDB" id="A0A0D7AB21"/>
<accession>A0A0D7AB21</accession>
<reference evidence="1 2" key="1">
    <citation type="journal article" date="2015" name="Fungal Genet. Biol.">
        <title>Evolution of novel wood decay mechanisms in Agaricales revealed by the genome sequences of Fistulina hepatica and Cylindrobasidium torrendii.</title>
        <authorList>
            <person name="Floudas D."/>
            <person name="Held B.W."/>
            <person name="Riley R."/>
            <person name="Nagy L.G."/>
            <person name="Koehler G."/>
            <person name="Ransdell A.S."/>
            <person name="Younus H."/>
            <person name="Chow J."/>
            <person name="Chiniquy J."/>
            <person name="Lipzen A."/>
            <person name="Tritt A."/>
            <person name="Sun H."/>
            <person name="Haridas S."/>
            <person name="LaButti K."/>
            <person name="Ohm R.A."/>
            <person name="Kues U."/>
            <person name="Blanchette R.A."/>
            <person name="Grigoriev I.V."/>
            <person name="Minto R.E."/>
            <person name="Hibbett D.S."/>
        </authorList>
    </citation>
    <scope>NUCLEOTIDE SEQUENCE [LARGE SCALE GENOMIC DNA]</scope>
    <source>
        <strain evidence="1 2">ATCC 64428</strain>
    </source>
</reference>
<feature type="non-terminal residue" evidence="1">
    <location>
        <position position="1"/>
    </location>
</feature>
<dbReference type="OrthoDB" id="3049390at2759"/>
<dbReference type="EMBL" id="KN881859">
    <property type="protein sequence ID" value="KIY48023.1"/>
    <property type="molecule type" value="Genomic_DNA"/>
</dbReference>
<proteinExistence type="predicted"/>
<name>A0A0D7AB21_9AGAR</name>
<keyword evidence="2" id="KW-1185">Reference proteome</keyword>
<evidence type="ECO:0000313" key="2">
    <source>
        <dbReference type="Proteomes" id="UP000054144"/>
    </source>
</evidence>
<evidence type="ECO:0000313" key="1">
    <source>
        <dbReference type="EMBL" id="KIY48023.1"/>
    </source>
</evidence>
<dbReference type="Proteomes" id="UP000054144">
    <property type="component" value="Unassembled WGS sequence"/>
</dbReference>
<sequence>IDFVIFGAFSIEVFDVLLEHHEKSMHAPALNRGGQFASHSVGKMIGAGSRAAMGGRPGDVYTAYGADDGATLSGMDMIFNHAEDSIILEETARAVHPEMVRNLRHMTQFTDAVGKSGANLFYCNGYTAPAHEDNDEVHGLCIQLLWLAKREHCEYGFCNAAWGYYIVTEPNTIWSFYGGDMHGTVLPSEEGLCDADLKVGPKTVKVSNGSHSSTPKRNVAQAWKFQEAREHQINLEDYWQNKYVK</sequence>
<protein>
    <submittedName>
        <fullName evidence="1">Uncharacterized protein</fullName>
    </submittedName>
</protein>
<organism evidence="1 2">
    <name type="scientific">Fistulina hepatica ATCC 64428</name>
    <dbReference type="NCBI Taxonomy" id="1128425"/>
    <lineage>
        <taxon>Eukaryota</taxon>
        <taxon>Fungi</taxon>
        <taxon>Dikarya</taxon>
        <taxon>Basidiomycota</taxon>
        <taxon>Agaricomycotina</taxon>
        <taxon>Agaricomycetes</taxon>
        <taxon>Agaricomycetidae</taxon>
        <taxon>Agaricales</taxon>
        <taxon>Fistulinaceae</taxon>
        <taxon>Fistulina</taxon>
    </lineage>
</organism>